<gene>
    <name evidence="3" type="ORF">KDA27_09465</name>
</gene>
<feature type="domain" description="PPIase cyclophilin-type" evidence="2">
    <location>
        <begin position="29"/>
        <end position="175"/>
    </location>
</feature>
<accession>A0A956NB99</accession>
<dbReference type="PANTHER" id="PTHR45625">
    <property type="entry name" value="PEPTIDYL-PROLYL CIS-TRANS ISOMERASE-RELATED"/>
    <property type="match status" value="1"/>
</dbReference>
<dbReference type="PRINTS" id="PR00153">
    <property type="entry name" value="CSAPPISMRASE"/>
</dbReference>
<dbReference type="InterPro" id="IPR044666">
    <property type="entry name" value="Cyclophilin_A-like"/>
</dbReference>
<comment type="function">
    <text evidence="1">PPIases accelerate the folding of proteins. It catalyzes the cis-trans isomerization of proline imidic peptide bonds in oligopeptides.</text>
</comment>
<dbReference type="SUPFAM" id="SSF50891">
    <property type="entry name" value="Cyclophilin-like"/>
    <property type="match status" value="1"/>
</dbReference>
<dbReference type="PROSITE" id="PS50072">
    <property type="entry name" value="CSA_PPIASE_2"/>
    <property type="match status" value="1"/>
</dbReference>
<dbReference type="Pfam" id="PF00160">
    <property type="entry name" value="Pro_isomerase"/>
    <property type="match status" value="1"/>
</dbReference>
<evidence type="ECO:0000256" key="1">
    <source>
        <dbReference type="RuleBase" id="RU363019"/>
    </source>
</evidence>
<dbReference type="InterPro" id="IPR029000">
    <property type="entry name" value="Cyclophilin-like_dom_sf"/>
</dbReference>
<name>A0A956NB99_UNCEI</name>
<keyword evidence="1" id="KW-0697">Rotamase</keyword>
<comment type="catalytic activity">
    <reaction evidence="1">
        <text>[protein]-peptidylproline (omega=180) = [protein]-peptidylproline (omega=0)</text>
        <dbReference type="Rhea" id="RHEA:16237"/>
        <dbReference type="Rhea" id="RHEA-COMP:10747"/>
        <dbReference type="Rhea" id="RHEA-COMP:10748"/>
        <dbReference type="ChEBI" id="CHEBI:83833"/>
        <dbReference type="ChEBI" id="CHEBI:83834"/>
        <dbReference type="EC" id="5.2.1.8"/>
    </reaction>
</comment>
<comment type="similarity">
    <text evidence="1">Belongs to the cyclophilin-type PPIase family.</text>
</comment>
<dbReference type="InterPro" id="IPR002130">
    <property type="entry name" value="Cyclophilin-type_PPIase_dom"/>
</dbReference>
<reference evidence="3" key="1">
    <citation type="submission" date="2020-04" db="EMBL/GenBank/DDBJ databases">
        <authorList>
            <person name="Zhang T."/>
        </authorList>
    </citation>
    <scope>NUCLEOTIDE SEQUENCE</scope>
    <source>
        <strain evidence="3">HKST-UBA02</strain>
    </source>
</reference>
<dbReference type="Gene3D" id="2.40.100.10">
    <property type="entry name" value="Cyclophilin-like"/>
    <property type="match status" value="1"/>
</dbReference>
<reference evidence="3" key="2">
    <citation type="journal article" date="2021" name="Microbiome">
        <title>Successional dynamics and alternative stable states in a saline activated sludge microbial community over 9 years.</title>
        <authorList>
            <person name="Wang Y."/>
            <person name="Ye J."/>
            <person name="Ju F."/>
            <person name="Liu L."/>
            <person name="Boyd J.A."/>
            <person name="Deng Y."/>
            <person name="Parks D.H."/>
            <person name="Jiang X."/>
            <person name="Yin X."/>
            <person name="Woodcroft B.J."/>
            <person name="Tyson G.W."/>
            <person name="Hugenholtz P."/>
            <person name="Polz M.F."/>
            <person name="Zhang T."/>
        </authorList>
    </citation>
    <scope>NUCLEOTIDE SEQUENCE</scope>
    <source>
        <strain evidence="3">HKST-UBA02</strain>
    </source>
</reference>
<dbReference type="AlphaFoldDB" id="A0A956NB99"/>
<dbReference type="EMBL" id="JAGQHS010000039">
    <property type="protein sequence ID" value="MCA9756017.1"/>
    <property type="molecule type" value="Genomic_DNA"/>
</dbReference>
<evidence type="ECO:0000259" key="2">
    <source>
        <dbReference type="PROSITE" id="PS50072"/>
    </source>
</evidence>
<keyword evidence="1 3" id="KW-0413">Isomerase</keyword>
<comment type="caution">
    <text evidence="3">The sequence shown here is derived from an EMBL/GenBank/DDBJ whole genome shotgun (WGS) entry which is preliminary data.</text>
</comment>
<dbReference type="Proteomes" id="UP000739538">
    <property type="component" value="Unassembled WGS sequence"/>
</dbReference>
<sequence>MAENPLLDFRALNEQAPAVYKAKFETTKGDFTVEVHREWAPRGADRFYNLVKNGFYDETRFFRVMPGFMAQIGIHGDPKVASIWQQARIPDDAVRKHNTRGMVSFATAGPNTRTTQVFINYQDNSGSLDPQGFSPFGMVDDAGMKVVEALNSEYGDCAPAGPGPNQGYIFAQGNAYLDKNFPNLDYVKKATIVP</sequence>
<dbReference type="GO" id="GO:0003755">
    <property type="term" value="F:peptidyl-prolyl cis-trans isomerase activity"/>
    <property type="evidence" value="ECO:0007669"/>
    <property type="project" value="UniProtKB-UniRule"/>
</dbReference>
<dbReference type="CDD" id="cd00317">
    <property type="entry name" value="cyclophilin"/>
    <property type="match status" value="1"/>
</dbReference>
<organism evidence="3 4">
    <name type="scientific">Eiseniibacteriota bacterium</name>
    <dbReference type="NCBI Taxonomy" id="2212470"/>
    <lineage>
        <taxon>Bacteria</taxon>
        <taxon>Candidatus Eiseniibacteriota</taxon>
    </lineage>
</organism>
<dbReference type="PANTHER" id="PTHR45625:SF6">
    <property type="entry name" value="SPLICEOSOME-ASSOCIATED PROTEIN CWC27 HOMOLOG"/>
    <property type="match status" value="1"/>
</dbReference>
<protein>
    <recommendedName>
        <fullName evidence="1">Peptidyl-prolyl cis-trans isomerase</fullName>
        <shortName evidence="1">PPIase</shortName>
        <ecNumber evidence="1">5.2.1.8</ecNumber>
    </recommendedName>
</protein>
<evidence type="ECO:0000313" key="3">
    <source>
        <dbReference type="EMBL" id="MCA9756017.1"/>
    </source>
</evidence>
<evidence type="ECO:0000313" key="4">
    <source>
        <dbReference type="Proteomes" id="UP000739538"/>
    </source>
</evidence>
<proteinExistence type="inferred from homology"/>
<dbReference type="EC" id="5.2.1.8" evidence="1"/>